<keyword evidence="1" id="KW-1185">Reference proteome</keyword>
<evidence type="ECO:0000313" key="2">
    <source>
        <dbReference type="WBParaSite" id="ACRNAN_scaffold3506.g20170.t1"/>
    </source>
</evidence>
<evidence type="ECO:0000313" key="1">
    <source>
        <dbReference type="Proteomes" id="UP000887540"/>
    </source>
</evidence>
<protein>
    <submittedName>
        <fullName evidence="2">Uncharacterized protein</fullName>
    </submittedName>
</protein>
<dbReference type="WBParaSite" id="ACRNAN_scaffold3506.g20170.t1">
    <property type="protein sequence ID" value="ACRNAN_scaffold3506.g20170.t1"/>
    <property type="gene ID" value="ACRNAN_scaffold3506.g20170"/>
</dbReference>
<dbReference type="Proteomes" id="UP000887540">
    <property type="component" value="Unplaced"/>
</dbReference>
<reference evidence="2" key="1">
    <citation type="submission" date="2022-11" db="UniProtKB">
        <authorList>
            <consortium name="WormBaseParasite"/>
        </authorList>
    </citation>
    <scope>IDENTIFICATION</scope>
</reference>
<name>A0A914DQL2_9BILA</name>
<organism evidence="1 2">
    <name type="scientific">Acrobeloides nanus</name>
    <dbReference type="NCBI Taxonomy" id="290746"/>
    <lineage>
        <taxon>Eukaryota</taxon>
        <taxon>Metazoa</taxon>
        <taxon>Ecdysozoa</taxon>
        <taxon>Nematoda</taxon>
        <taxon>Chromadorea</taxon>
        <taxon>Rhabditida</taxon>
        <taxon>Tylenchina</taxon>
        <taxon>Cephalobomorpha</taxon>
        <taxon>Cephaloboidea</taxon>
        <taxon>Cephalobidae</taxon>
        <taxon>Acrobeloides</taxon>
    </lineage>
</organism>
<accession>A0A914DQL2</accession>
<sequence>MFIETDYDNILTGFRLIHTVYKDIVFFIYLVQCNGVFTLKMFIATDYDDILSGFRLIHTVYKVFRRERA</sequence>
<proteinExistence type="predicted"/>
<dbReference type="AlphaFoldDB" id="A0A914DQL2"/>